<keyword evidence="4" id="KW-1185">Reference proteome</keyword>
<gene>
    <name evidence="3" type="ORF">KY290_036856</name>
</gene>
<organism evidence="3 4">
    <name type="scientific">Solanum tuberosum</name>
    <name type="common">Potato</name>
    <dbReference type="NCBI Taxonomy" id="4113"/>
    <lineage>
        <taxon>Eukaryota</taxon>
        <taxon>Viridiplantae</taxon>
        <taxon>Streptophyta</taxon>
        <taxon>Embryophyta</taxon>
        <taxon>Tracheophyta</taxon>
        <taxon>Spermatophyta</taxon>
        <taxon>Magnoliopsida</taxon>
        <taxon>eudicotyledons</taxon>
        <taxon>Gunneridae</taxon>
        <taxon>Pentapetalae</taxon>
        <taxon>asterids</taxon>
        <taxon>lamiids</taxon>
        <taxon>Solanales</taxon>
        <taxon>Solanaceae</taxon>
        <taxon>Solanoideae</taxon>
        <taxon>Solaneae</taxon>
        <taxon>Solanum</taxon>
    </lineage>
</organism>
<evidence type="ECO:0000259" key="2">
    <source>
        <dbReference type="Pfam" id="PF26130"/>
    </source>
</evidence>
<feature type="region of interest" description="Disordered" evidence="1">
    <location>
        <begin position="100"/>
        <end position="208"/>
    </location>
</feature>
<evidence type="ECO:0000313" key="3">
    <source>
        <dbReference type="EMBL" id="KAH0738151.1"/>
    </source>
</evidence>
<feature type="compositionally biased region" description="Basic and acidic residues" evidence="1">
    <location>
        <begin position="120"/>
        <end position="135"/>
    </location>
</feature>
<dbReference type="Pfam" id="PF26130">
    <property type="entry name" value="PB1-like"/>
    <property type="match status" value="1"/>
</dbReference>
<dbReference type="EMBL" id="JAIVGD010000028">
    <property type="protein sequence ID" value="KAH0738151.1"/>
    <property type="molecule type" value="Genomic_DNA"/>
</dbReference>
<protein>
    <recommendedName>
        <fullName evidence="2">PB1-like domain-containing protein</fullName>
    </recommendedName>
</protein>
<feature type="compositionally biased region" description="Polar residues" evidence="1">
    <location>
        <begin position="100"/>
        <end position="111"/>
    </location>
</feature>
<feature type="compositionally biased region" description="Basic and acidic residues" evidence="1">
    <location>
        <begin position="159"/>
        <end position="175"/>
    </location>
</feature>
<name>A0ABQ7TVK8_SOLTU</name>
<feature type="compositionally biased region" description="Polar residues" evidence="1">
    <location>
        <begin position="231"/>
        <end position="241"/>
    </location>
</feature>
<feature type="region of interest" description="Disordered" evidence="1">
    <location>
        <begin position="231"/>
        <end position="259"/>
    </location>
</feature>
<proteinExistence type="predicted"/>
<reference evidence="3 4" key="1">
    <citation type="journal article" date="2021" name="bioRxiv">
        <title>Chromosome-scale and haplotype-resolved genome assembly of a tetraploid potato cultivar.</title>
        <authorList>
            <person name="Sun H."/>
            <person name="Jiao W.-B."/>
            <person name="Krause K."/>
            <person name="Campoy J.A."/>
            <person name="Goel M."/>
            <person name="Folz-Donahue K."/>
            <person name="Kukat C."/>
            <person name="Huettel B."/>
            <person name="Schneeberger K."/>
        </authorList>
    </citation>
    <scope>NUCLEOTIDE SEQUENCE [LARGE SCALE GENOMIC DNA]</scope>
    <source>
        <strain evidence="3">SolTubOtavaFocal</strain>
        <tissue evidence="3">Leaves</tissue>
    </source>
</reference>
<evidence type="ECO:0000313" key="4">
    <source>
        <dbReference type="Proteomes" id="UP000826656"/>
    </source>
</evidence>
<evidence type="ECO:0000256" key="1">
    <source>
        <dbReference type="SAM" id="MobiDB-lite"/>
    </source>
</evidence>
<sequence>MYYDMLPKMVLVDLVFHYGGKWIREPKLLYERKLVHKWEGYDSDLLSYIDITNEYINILGYVGVQQLLVSVPSGKYYEIEGDEGIRTLLSFVNDKFDFNQNSEEGTSNTRQVKSKKKKMDKQCDKGKKQTNERQKTQPTQDCASDEDEDEDETENMLEQLRKEKMDMRSNKEKKQGKERHRTLIDEEDVEDFPLTAPQPTQDEDEDEDFDIDIDVEDDMPWKPRDFSELNSRIQQRQNQARPTGLRRINFLGDGPSVPSDLYAPKGLTWKGNASITGRMLEKSRVEKLKTKKDNGKAQQ</sequence>
<feature type="domain" description="PB1-like" evidence="2">
    <location>
        <begin position="12"/>
        <end position="90"/>
    </location>
</feature>
<dbReference type="Proteomes" id="UP000826656">
    <property type="component" value="Unassembled WGS sequence"/>
</dbReference>
<accession>A0ABQ7TVK8</accession>
<comment type="caution">
    <text evidence="3">The sequence shown here is derived from an EMBL/GenBank/DDBJ whole genome shotgun (WGS) entry which is preliminary data.</text>
</comment>
<dbReference type="InterPro" id="IPR058594">
    <property type="entry name" value="PB1-like_dom_pln"/>
</dbReference>
<feature type="compositionally biased region" description="Acidic residues" evidence="1">
    <location>
        <begin position="143"/>
        <end position="155"/>
    </location>
</feature>